<dbReference type="Gene3D" id="1.10.8.10">
    <property type="entry name" value="DNA helicase RuvA subunit, C-terminal domain"/>
    <property type="match status" value="1"/>
</dbReference>
<keyword evidence="4" id="KW-1185">Reference proteome</keyword>
<dbReference type="PANTHER" id="PTHR46713">
    <property type="entry name" value="F13M7.16 PROTEIN"/>
    <property type="match status" value="1"/>
</dbReference>
<name>A0A1R2BL99_9CILI</name>
<proteinExistence type="predicted"/>
<dbReference type="SMART" id="SM00580">
    <property type="entry name" value="PUG"/>
    <property type="match status" value="1"/>
</dbReference>
<dbReference type="EMBL" id="MPUH01000572">
    <property type="protein sequence ID" value="OMJ77501.1"/>
    <property type="molecule type" value="Genomic_DNA"/>
</dbReference>
<accession>A0A1R2BL99</accession>
<dbReference type="AlphaFoldDB" id="A0A1R2BL99"/>
<keyword evidence="1" id="KW-0175">Coiled coil</keyword>
<evidence type="ECO:0000313" key="4">
    <source>
        <dbReference type="Proteomes" id="UP000187209"/>
    </source>
</evidence>
<protein>
    <recommendedName>
        <fullName evidence="2">UBA domain-containing protein</fullName>
    </recommendedName>
</protein>
<evidence type="ECO:0000313" key="3">
    <source>
        <dbReference type="EMBL" id="OMJ77501.1"/>
    </source>
</evidence>
<dbReference type="Pfam" id="PF09409">
    <property type="entry name" value="PUB"/>
    <property type="match status" value="1"/>
</dbReference>
<feature type="domain" description="UBA" evidence="2">
    <location>
        <begin position="11"/>
        <end position="52"/>
    </location>
</feature>
<dbReference type="PROSITE" id="PS50030">
    <property type="entry name" value="UBA"/>
    <property type="match status" value="1"/>
</dbReference>
<gene>
    <name evidence="3" type="ORF">SteCoe_22896</name>
</gene>
<dbReference type="InterPro" id="IPR015940">
    <property type="entry name" value="UBA"/>
</dbReference>
<evidence type="ECO:0000256" key="1">
    <source>
        <dbReference type="SAM" id="Coils"/>
    </source>
</evidence>
<dbReference type="InterPro" id="IPR036339">
    <property type="entry name" value="PUB-like_dom_sf"/>
</dbReference>
<dbReference type="SUPFAM" id="SSF46934">
    <property type="entry name" value="UBA-like"/>
    <property type="match status" value="1"/>
</dbReference>
<dbReference type="SUPFAM" id="SSF143503">
    <property type="entry name" value="PUG domain-like"/>
    <property type="match status" value="1"/>
</dbReference>
<comment type="caution">
    <text evidence="3">The sequence shown here is derived from an EMBL/GenBank/DDBJ whole genome shotgun (WGS) entry which is preliminary data.</text>
</comment>
<dbReference type="Pfam" id="PF22562">
    <property type="entry name" value="UBA_7"/>
    <property type="match status" value="1"/>
</dbReference>
<dbReference type="CDD" id="cd14295">
    <property type="entry name" value="UBA1_atUBP14"/>
    <property type="match status" value="1"/>
</dbReference>
<organism evidence="3 4">
    <name type="scientific">Stentor coeruleus</name>
    <dbReference type="NCBI Taxonomy" id="5963"/>
    <lineage>
        <taxon>Eukaryota</taxon>
        <taxon>Sar</taxon>
        <taxon>Alveolata</taxon>
        <taxon>Ciliophora</taxon>
        <taxon>Postciliodesmatophora</taxon>
        <taxon>Heterotrichea</taxon>
        <taxon>Heterotrichida</taxon>
        <taxon>Stentoridae</taxon>
        <taxon>Stentor</taxon>
    </lineage>
</organism>
<dbReference type="InterPro" id="IPR009060">
    <property type="entry name" value="UBA-like_sf"/>
</dbReference>
<dbReference type="Proteomes" id="UP000187209">
    <property type="component" value="Unassembled WGS sequence"/>
</dbReference>
<feature type="coiled-coil region" evidence="1">
    <location>
        <begin position="88"/>
        <end position="158"/>
    </location>
</feature>
<dbReference type="CDD" id="cd09212">
    <property type="entry name" value="PUB"/>
    <property type="match status" value="1"/>
</dbReference>
<evidence type="ECO:0000259" key="2">
    <source>
        <dbReference type="PROSITE" id="PS50030"/>
    </source>
</evidence>
<dbReference type="InterPro" id="IPR018997">
    <property type="entry name" value="PUB_domain"/>
</dbReference>
<dbReference type="Gene3D" id="1.20.58.2190">
    <property type="match status" value="1"/>
</dbReference>
<reference evidence="3 4" key="1">
    <citation type="submission" date="2016-11" db="EMBL/GenBank/DDBJ databases">
        <title>The macronuclear genome of Stentor coeruleus: a giant cell with tiny introns.</title>
        <authorList>
            <person name="Slabodnick M."/>
            <person name="Ruby J.G."/>
            <person name="Reiff S.B."/>
            <person name="Swart E.C."/>
            <person name="Gosai S."/>
            <person name="Prabakaran S."/>
            <person name="Witkowska E."/>
            <person name="Larue G.E."/>
            <person name="Fisher S."/>
            <person name="Freeman R.M."/>
            <person name="Gunawardena J."/>
            <person name="Chu W."/>
            <person name="Stover N.A."/>
            <person name="Gregory B.D."/>
            <person name="Nowacki M."/>
            <person name="Derisi J."/>
            <person name="Roy S.W."/>
            <person name="Marshall W.F."/>
            <person name="Sood P."/>
        </authorList>
    </citation>
    <scope>NUCLEOTIDE SEQUENCE [LARGE SCALE GENOMIC DNA]</scope>
    <source>
        <strain evidence="3">WM001</strain>
    </source>
</reference>
<dbReference type="OrthoDB" id="336240at2759"/>
<sequence>MESQGQSISSMVNQSLVTQLIEMGFSKIVAEKSIFLTQAKSIEPAMDWISEHQSDPDFEEELQIIQGPTPSSMTPEEAQRRARDLQLKLKQDREKKDKELELQREKDRIRTNKELSEAKAKFEEQERKRAIDEQMREKKKVQDELRQQQEILRREKEARFGKKFAVNEEEKPSEERINGALKAIKSLYPNYRNPGVARTCMATLRVYTTNILNNPEEAKFRSIKADNKAFQDRVAKVTGGINYLKAVGFVENAGVYAFQASDFTALQVGLKLLDEYISTLEN</sequence>
<dbReference type="PANTHER" id="PTHR46713:SF1">
    <property type="entry name" value="F13M7.16 PROTEIN"/>
    <property type="match status" value="1"/>
</dbReference>